<accession>A0A653AXV9</accession>
<dbReference type="AlphaFoldDB" id="A0A653AXV9"/>
<dbReference type="PROSITE" id="PS51186">
    <property type="entry name" value="GNAT"/>
    <property type="match status" value="1"/>
</dbReference>
<dbReference type="OrthoDB" id="9789605at2"/>
<dbReference type="Gene3D" id="3.40.630.30">
    <property type="match status" value="1"/>
</dbReference>
<dbReference type="InterPro" id="IPR000182">
    <property type="entry name" value="GNAT_dom"/>
</dbReference>
<dbReference type="EMBL" id="LR130779">
    <property type="protein sequence ID" value="VDN61132.1"/>
    <property type="molecule type" value="Genomic_DNA"/>
</dbReference>
<dbReference type="GO" id="GO:0016747">
    <property type="term" value="F:acyltransferase activity, transferring groups other than amino-acyl groups"/>
    <property type="evidence" value="ECO:0007669"/>
    <property type="project" value="InterPro"/>
</dbReference>
<sequence length="150" mass="16308">MQIRELTRDDLPSASTLCMDAFMLAVAPSLPPQGVETFSKLADAAAFAERMAGDNLMLGCLEDGVLTGLIELKEGRHVAMLFVAPDCQRKGIGQRLIDAAMEHARGDVLTVRAALSSVKAYERYGFILTGEVGEFAGLIFQPMEKRLTFI</sequence>
<evidence type="ECO:0000313" key="1">
    <source>
        <dbReference type="EMBL" id="VDN61132.1"/>
    </source>
</evidence>
<dbReference type="InterPro" id="IPR016181">
    <property type="entry name" value="Acyl_CoA_acyltransferase"/>
</dbReference>
<dbReference type="PANTHER" id="PTHR43451:SF1">
    <property type="entry name" value="ACETYLTRANSFERASE"/>
    <property type="match status" value="1"/>
</dbReference>
<name>A0A653AXV9_ECTOL</name>
<dbReference type="SUPFAM" id="SSF55729">
    <property type="entry name" value="Acyl-CoA N-acyltransferases (Nat)"/>
    <property type="match status" value="1"/>
</dbReference>
<dbReference type="PANTHER" id="PTHR43451">
    <property type="entry name" value="ACETYLTRANSFERASE (GNAT) FAMILY PROTEIN"/>
    <property type="match status" value="1"/>
</dbReference>
<dbReference type="CDD" id="cd04301">
    <property type="entry name" value="NAT_SF"/>
    <property type="match status" value="1"/>
</dbReference>
<keyword evidence="1" id="KW-0808">Transferase</keyword>
<dbReference type="InterPro" id="IPR052564">
    <property type="entry name" value="N-acetyltrans/Recomb-assoc"/>
</dbReference>
<organism evidence="1">
    <name type="scientific">Ectopseudomonas oleovorans</name>
    <name type="common">Pseudomonas oleovorans</name>
    <dbReference type="NCBI Taxonomy" id="301"/>
    <lineage>
        <taxon>Bacteria</taxon>
        <taxon>Pseudomonadati</taxon>
        <taxon>Pseudomonadota</taxon>
        <taxon>Gammaproteobacteria</taxon>
        <taxon>Pseudomonadales</taxon>
        <taxon>Pseudomonadaceae</taxon>
        <taxon>Ectopseudomonas</taxon>
    </lineage>
</organism>
<dbReference type="Pfam" id="PF13673">
    <property type="entry name" value="Acetyltransf_10"/>
    <property type="match status" value="1"/>
</dbReference>
<protein>
    <submittedName>
        <fullName evidence="1">Acetyltransferase</fullName>
    </submittedName>
</protein>
<gene>
    <name evidence="1" type="ORF">POT9AD_0141</name>
</gene>
<proteinExistence type="predicted"/>
<reference evidence="1" key="1">
    <citation type="submission" date="2018-11" db="EMBL/GenBank/DDBJ databases">
        <authorList>
            <consortium name="Genoscope - CEA"/>
            <person name="William W."/>
        </authorList>
    </citation>
    <scope>NUCLEOTIDE SEQUENCE [LARGE SCALE GENOMIC DNA]</scope>
    <source>
        <strain evidence="1">T9AD</strain>
    </source>
</reference>